<dbReference type="RefSeq" id="WP_184921283.1">
    <property type="nucleotide sequence ID" value="NZ_JACHMO010000001.1"/>
</dbReference>
<comment type="caution">
    <text evidence="4">The sequence shown here is derived from an EMBL/GenBank/DDBJ whole genome shotgun (WGS) entry which is preliminary data.</text>
</comment>
<sequence length="246" mass="25550">MTGRPVALVTGGSRGIGRAVVTRLAADGYDIAFCFHSRPDAADEVAALAQESGARVLAKAVDVADAAQCKDFVTAAEDELGPLEALVTCAGVTRDGALARMAEDDWQQVIDTNLSGTYHVCRAAVYSFMSRSRGSVVTMSSVAGVYGSAGQTNYSASKAGIIGFTRALAKECGPFGVRANVVAPGFITTDMTAGLSDRDRTRHLKQVPLGRAGTPEDVAELVSFLVSPRAGYITNQVFGVDGGLVP</sequence>
<dbReference type="Pfam" id="PF13561">
    <property type="entry name" value="adh_short_C2"/>
    <property type="match status" value="1"/>
</dbReference>
<evidence type="ECO:0000313" key="5">
    <source>
        <dbReference type="Proteomes" id="UP000552097"/>
    </source>
</evidence>
<dbReference type="PANTHER" id="PTHR42760">
    <property type="entry name" value="SHORT-CHAIN DEHYDROGENASES/REDUCTASES FAMILY MEMBER"/>
    <property type="match status" value="1"/>
</dbReference>
<dbReference type="GO" id="GO:0004316">
    <property type="term" value="F:3-oxoacyl-[acyl-carrier-protein] reductase (NADPH) activity"/>
    <property type="evidence" value="ECO:0007669"/>
    <property type="project" value="UniProtKB-EC"/>
</dbReference>
<reference evidence="4 5" key="1">
    <citation type="submission" date="2020-08" db="EMBL/GenBank/DDBJ databases">
        <title>Sequencing the genomes of 1000 actinobacteria strains.</title>
        <authorList>
            <person name="Klenk H.-P."/>
        </authorList>
    </citation>
    <scope>NUCLEOTIDE SEQUENCE [LARGE SCALE GENOMIC DNA]</scope>
    <source>
        <strain evidence="4 5">DSM 45486</strain>
    </source>
</reference>
<dbReference type="InterPro" id="IPR036291">
    <property type="entry name" value="NAD(P)-bd_dom_sf"/>
</dbReference>
<dbReference type="SUPFAM" id="SSF51735">
    <property type="entry name" value="NAD(P)-binding Rossmann-fold domains"/>
    <property type="match status" value="1"/>
</dbReference>
<dbReference type="PRINTS" id="PR00080">
    <property type="entry name" value="SDRFAMILY"/>
</dbReference>
<dbReference type="PRINTS" id="PR00081">
    <property type="entry name" value="GDHRDH"/>
</dbReference>
<dbReference type="SMART" id="SM00822">
    <property type="entry name" value="PKS_KR"/>
    <property type="match status" value="1"/>
</dbReference>
<dbReference type="GO" id="GO:0030497">
    <property type="term" value="P:fatty acid elongation"/>
    <property type="evidence" value="ECO:0007669"/>
    <property type="project" value="TreeGrafter"/>
</dbReference>
<accession>A0A7W9M1E7</accession>
<dbReference type="EC" id="1.1.1.100" evidence="4"/>
<protein>
    <submittedName>
        <fullName evidence="4">3-oxoacyl-[acyl-carrier protein] reductase</fullName>
        <ecNumber evidence="4">1.1.1.100</ecNumber>
    </submittedName>
</protein>
<dbReference type="Gene3D" id="3.40.50.720">
    <property type="entry name" value="NAD(P)-binding Rossmann-like Domain"/>
    <property type="match status" value="1"/>
</dbReference>
<dbReference type="InterPro" id="IPR002347">
    <property type="entry name" value="SDR_fam"/>
</dbReference>
<dbReference type="InterPro" id="IPR020904">
    <property type="entry name" value="Sc_DH/Rdtase_CS"/>
</dbReference>
<evidence type="ECO:0000256" key="2">
    <source>
        <dbReference type="ARBA" id="ARBA00023002"/>
    </source>
</evidence>
<evidence type="ECO:0000313" key="4">
    <source>
        <dbReference type="EMBL" id="MBB5803788.1"/>
    </source>
</evidence>
<dbReference type="FunFam" id="3.40.50.720:FF:000173">
    <property type="entry name" value="3-oxoacyl-[acyl-carrier protein] reductase"/>
    <property type="match status" value="1"/>
</dbReference>
<evidence type="ECO:0000259" key="3">
    <source>
        <dbReference type="SMART" id="SM00822"/>
    </source>
</evidence>
<dbReference type="Proteomes" id="UP000552097">
    <property type="component" value="Unassembled WGS sequence"/>
</dbReference>
<keyword evidence="5" id="KW-1185">Reference proteome</keyword>
<keyword evidence="2 4" id="KW-0560">Oxidoreductase</keyword>
<dbReference type="AlphaFoldDB" id="A0A7W9M1E7"/>
<dbReference type="PROSITE" id="PS00061">
    <property type="entry name" value="ADH_SHORT"/>
    <property type="match status" value="1"/>
</dbReference>
<gene>
    <name evidence="4" type="ORF">F4560_003556</name>
</gene>
<proteinExistence type="inferred from homology"/>
<dbReference type="NCBIfam" id="NF009466">
    <property type="entry name" value="PRK12826.1-2"/>
    <property type="match status" value="1"/>
</dbReference>
<dbReference type="EMBL" id="JACHMO010000001">
    <property type="protein sequence ID" value="MBB5803788.1"/>
    <property type="molecule type" value="Genomic_DNA"/>
</dbReference>
<dbReference type="InterPro" id="IPR057326">
    <property type="entry name" value="KR_dom"/>
</dbReference>
<organism evidence="4 5">
    <name type="scientific">Saccharothrix ecbatanensis</name>
    <dbReference type="NCBI Taxonomy" id="1105145"/>
    <lineage>
        <taxon>Bacteria</taxon>
        <taxon>Bacillati</taxon>
        <taxon>Actinomycetota</taxon>
        <taxon>Actinomycetes</taxon>
        <taxon>Pseudonocardiales</taxon>
        <taxon>Pseudonocardiaceae</taxon>
        <taxon>Saccharothrix</taxon>
    </lineage>
</organism>
<name>A0A7W9M1E7_9PSEU</name>
<evidence type="ECO:0000256" key="1">
    <source>
        <dbReference type="ARBA" id="ARBA00006484"/>
    </source>
</evidence>
<dbReference type="PANTHER" id="PTHR42760:SF135">
    <property type="entry name" value="BLL7886 PROTEIN"/>
    <property type="match status" value="1"/>
</dbReference>
<feature type="domain" description="Ketoreductase" evidence="3">
    <location>
        <begin position="5"/>
        <end position="218"/>
    </location>
</feature>
<comment type="similarity">
    <text evidence="1">Belongs to the short-chain dehydrogenases/reductases (SDR) family.</text>
</comment>